<organism evidence="1 2">
    <name type="scientific">Candidatus Taylorbacteria bacterium RIFCSPLOWO2_01_FULL_44_26</name>
    <dbReference type="NCBI Taxonomy" id="1802318"/>
    <lineage>
        <taxon>Bacteria</taxon>
        <taxon>Candidatus Tayloriibacteriota</taxon>
    </lineage>
</organism>
<evidence type="ECO:0000313" key="1">
    <source>
        <dbReference type="EMBL" id="OHA31514.1"/>
    </source>
</evidence>
<dbReference type="Gene3D" id="1.20.1440.60">
    <property type="entry name" value="23S rRNA-intervening sequence"/>
    <property type="match status" value="1"/>
</dbReference>
<dbReference type="Pfam" id="PF05635">
    <property type="entry name" value="23S_rRNA_IVP"/>
    <property type="match status" value="1"/>
</dbReference>
<name>A0A1G2N5X2_9BACT</name>
<reference evidence="1 2" key="1">
    <citation type="journal article" date="2016" name="Nat. Commun.">
        <title>Thousands of microbial genomes shed light on interconnected biogeochemical processes in an aquifer system.</title>
        <authorList>
            <person name="Anantharaman K."/>
            <person name="Brown C.T."/>
            <person name="Hug L.A."/>
            <person name="Sharon I."/>
            <person name="Castelle C.J."/>
            <person name="Probst A.J."/>
            <person name="Thomas B.C."/>
            <person name="Singh A."/>
            <person name="Wilkins M.J."/>
            <person name="Karaoz U."/>
            <person name="Brodie E.L."/>
            <person name="Williams K.H."/>
            <person name="Hubbard S.S."/>
            <person name="Banfield J.F."/>
        </authorList>
    </citation>
    <scope>NUCLEOTIDE SEQUENCE [LARGE SCALE GENOMIC DNA]</scope>
</reference>
<dbReference type="NCBIfam" id="TIGR02436">
    <property type="entry name" value="four helix bundle protein"/>
    <property type="match status" value="1"/>
</dbReference>
<dbReference type="PANTHER" id="PTHR38471">
    <property type="entry name" value="FOUR HELIX BUNDLE PROTEIN"/>
    <property type="match status" value="1"/>
</dbReference>
<accession>A0A1G2N5X2</accession>
<dbReference type="EMBL" id="MHRW01000002">
    <property type="protein sequence ID" value="OHA31514.1"/>
    <property type="molecule type" value="Genomic_DNA"/>
</dbReference>
<dbReference type="InterPro" id="IPR036583">
    <property type="entry name" value="23S_rRNA_IVS_sf"/>
</dbReference>
<gene>
    <name evidence="1" type="ORF">A3B11_00960</name>
</gene>
<dbReference type="PANTHER" id="PTHR38471:SF2">
    <property type="entry name" value="FOUR HELIX BUNDLE PROTEIN"/>
    <property type="match status" value="1"/>
</dbReference>
<evidence type="ECO:0000313" key="2">
    <source>
        <dbReference type="Proteomes" id="UP000176365"/>
    </source>
</evidence>
<dbReference type="Proteomes" id="UP000176365">
    <property type="component" value="Unassembled WGS sequence"/>
</dbReference>
<evidence type="ECO:0008006" key="3">
    <source>
        <dbReference type="Google" id="ProtNLM"/>
    </source>
</evidence>
<dbReference type="CDD" id="cd16377">
    <property type="entry name" value="23S_rRNA_IVP_like"/>
    <property type="match status" value="1"/>
</dbReference>
<comment type="caution">
    <text evidence="1">The sequence shown here is derived from an EMBL/GenBank/DDBJ whole genome shotgun (WGS) entry which is preliminary data.</text>
</comment>
<dbReference type="AlphaFoldDB" id="A0A1G2N5X2"/>
<proteinExistence type="predicted"/>
<sequence length="116" mass="13257">MLNSYKELLVWQKAIVLVEEIYKIGFPKEELYGLSSQMRRASVSIPSNIAEGQQRKSRKEFTQFLRMAFGSSAELDTQIIIAKKLYPGLDFSKAETILEEVGKMLNAIIRKLEAKN</sequence>
<protein>
    <recommendedName>
        <fullName evidence="3">Four helix bundle protein</fullName>
    </recommendedName>
</protein>
<dbReference type="SUPFAM" id="SSF158446">
    <property type="entry name" value="IVS-encoded protein-like"/>
    <property type="match status" value="1"/>
</dbReference>
<dbReference type="InterPro" id="IPR012657">
    <property type="entry name" value="23S_rRNA-intervening_sequence"/>
</dbReference>